<evidence type="ECO:0000256" key="4">
    <source>
        <dbReference type="ARBA" id="ARBA00023242"/>
    </source>
</evidence>
<dbReference type="InterPro" id="IPR013272">
    <property type="entry name" value="Vps72/YL1_C"/>
</dbReference>
<dbReference type="Pfam" id="PF08265">
    <property type="entry name" value="YL1_C"/>
    <property type="match status" value="1"/>
</dbReference>
<dbReference type="InterPro" id="IPR029525">
    <property type="entry name" value="INO80C/Ies6"/>
</dbReference>
<name>A0AAV2TVT7_CALDB</name>
<evidence type="ECO:0000256" key="1">
    <source>
        <dbReference type="ARBA" id="ARBA00004123"/>
    </source>
</evidence>
<sequence>MCPDSTFKRRARGKTEEKKIVFKNLKQILNAELQLNYPPQAVLYQHINAPPSLKPPMKVSDLTGIPTAYTDPETKLNYSTSEEFSIVRNLPPEIINGYLSIRGAQNTGIL</sequence>
<dbReference type="SMART" id="SM00993">
    <property type="entry name" value="YL1_C"/>
    <property type="match status" value="1"/>
</dbReference>
<keyword evidence="3" id="KW-0804">Transcription</keyword>
<comment type="subcellular location">
    <subcellularLocation>
        <location evidence="1">Nucleus</location>
    </subcellularLocation>
</comment>
<accession>A0AAV2TVT7</accession>
<evidence type="ECO:0000313" key="6">
    <source>
        <dbReference type="EMBL" id="CAL5141517.1"/>
    </source>
</evidence>
<evidence type="ECO:0000259" key="5">
    <source>
        <dbReference type="SMART" id="SM00993"/>
    </source>
</evidence>
<keyword evidence="4" id="KW-0539">Nucleus</keyword>
<feature type="domain" description="Vps72/YL1 C-terminal" evidence="5">
    <location>
        <begin position="58"/>
        <end position="87"/>
    </location>
</feature>
<dbReference type="GO" id="GO:0006338">
    <property type="term" value="P:chromatin remodeling"/>
    <property type="evidence" value="ECO:0007669"/>
    <property type="project" value="InterPro"/>
</dbReference>
<dbReference type="EMBL" id="CAXLJL010000889">
    <property type="protein sequence ID" value="CAL5141517.1"/>
    <property type="molecule type" value="Genomic_DNA"/>
</dbReference>
<organism evidence="6 7">
    <name type="scientific">Calicophoron daubneyi</name>
    <name type="common">Rumen fluke</name>
    <name type="synonym">Paramphistomum daubneyi</name>
    <dbReference type="NCBI Taxonomy" id="300641"/>
    <lineage>
        <taxon>Eukaryota</taxon>
        <taxon>Metazoa</taxon>
        <taxon>Spiralia</taxon>
        <taxon>Lophotrochozoa</taxon>
        <taxon>Platyhelminthes</taxon>
        <taxon>Trematoda</taxon>
        <taxon>Digenea</taxon>
        <taxon>Plagiorchiida</taxon>
        <taxon>Pronocephalata</taxon>
        <taxon>Paramphistomoidea</taxon>
        <taxon>Paramphistomidae</taxon>
        <taxon>Calicophoron</taxon>
    </lineage>
</organism>
<evidence type="ECO:0000256" key="3">
    <source>
        <dbReference type="ARBA" id="ARBA00023163"/>
    </source>
</evidence>
<keyword evidence="2" id="KW-0805">Transcription regulation</keyword>
<protein>
    <recommendedName>
        <fullName evidence="5">Vps72/YL1 C-terminal domain-containing protein</fullName>
    </recommendedName>
</protein>
<proteinExistence type="predicted"/>
<comment type="caution">
    <text evidence="6">The sequence shown here is derived from an EMBL/GenBank/DDBJ whole genome shotgun (WGS) entry which is preliminary data.</text>
</comment>
<gene>
    <name evidence="6" type="ORF">CDAUBV1_LOCUS16751</name>
</gene>
<dbReference type="Proteomes" id="UP001497525">
    <property type="component" value="Unassembled WGS sequence"/>
</dbReference>
<evidence type="ECO:0000313" key="7">
    <source>
        <dbReference type="Proteomes" id="UP001497525"/>
    </source>
</evidence>
<dbReference type="GO" id="GO:0031011">
    <property type="term" value="C:Ino80 complex"/>
    <property type="evidence" value="ECO:0007669"/>
    <property type="project" value="InterPro"/>
</dbReference>
<dbReference type="PANTHER" id="PTHR31200:SF1">
    <property type="entry name" value="INO80 COMPLEX SUBUNIT C"/>
    <property type="match status" value="1"/>
</dbReference>
<evidence type="ECO:0000256" key="2">
    <source>
        <dbReference type="ARBA" id="ARBA00023015"/>
    </source>
</evidence>
<dbReference type="PANTHER" id="PTHR31200">
    <property type="entry name" value="INO80 COMPLEX SUBUNIT C"/>
    <property type="match status" value="1"/>
</dbReference>
<reference evidence="6" key="1">
    <citation type="submission" date="2024-06" db="EMBL/GenBank/DDBJ databases">
        <authorList>
            <person name="Liu X."/>
            <person name="Lenzi L."/>
            <person name="Haldenby T S."/>
            <person name="Uol C."/>
        </authorList>
    </citation>
    <scope>NUCLEOTIDE SEQUENCE</scope>
</reference>
<dbReference type="AlphaFoldDB" id="A0AAV2TVT7"/>